<keyword evidence="2 5" id="KW-0378">Hydrolase</keyword>
<dbReference type="HOGENOM" id="CLU_000690_2_2_1"/>
<comment type="similarity">
    <text evidence="5">Belongs to the phospholipase D family.</text>
</comment>
<dbReference type="eggNOG" id="KOG1329">
    <property type="taxonomic scope" value="Eukaryota"/>
</dbReference>
<dbReference type="FunFam" id="3.30.870.10:FF:000032">
    <property type="entry name" value="Phospholipase"/>
    <property type="match status" value="1"/>
</dbReference>
<dbReference type="InterPro" id="IPR016555">
    <property type="entry name" value="PLipase_D_euk"/>
</dbReference>
<gene>
    <name evidence="7" type="ORF">SEPMUDRAFT_130968</name>
</gene>
<protein>
    <recommendedName>
        <fullName evidence="5">Phospholipase</fullName>
        <ecNumber evidence="5">3.1.4.4</ecNumber>
    </recommendedName>
</protein>
<dbReference type="InterPro" id="IPR025202">
    <property type="entry name" value="PLD-like_dom"/>
</dbReference>
<evidence type="ECO:0000256" key="1">
    <source>
        <dbReference type="ARBA" id="ARBA00022737"/>
    </source>
</evidence>
<dbReference type="EMBL" id="KB456261">
    <property type="protein sequence ID" value="EMF15235.1"/>
    <property type="molecule type" value="Genomic_DNA"/>
</dbReference>
<reference evidence="7 8" key="1">
    <citation type="journal article" date="2012" name="PLoS Pathog.">
        <title>Diverse lifestyles and strategies of plant pathogenesis encoded in the genomes of eighteen Dothideomycetes fungi.</title>
        <authorList>
            <person name="Ohm R.A."/>
            <person name="Feau N."/>
            <person name="Henrissat B."/>
            <person name="Schoch C.L."/>
            <person name="Horwitz B.A."/>
            <person name="Barry K.W."/>
            <person name="Condon B.J."/>
            <person name="Copeland A.C."/>
            <person name="Dhillon B."/>
            <person name="Glaser F."/>
            <person name="Hesse C.N."/>
            <person name="Kosti I."/>
            <person name="LaButti K."/>
            <person name="Lindquist E.A."/>
            <person name="Lucas S."/>
            <person name="Salamov A.A."/>
            <person name="Bradshaw R.E."/>
            <person name="Ciuffetti L."/>
            <person name="Hamelin R.C."/>
            <person name="Kema G.H.J."/>
            <person name="Lawrence C."/>
            <person name="Scott J.A."/>
            <person name="Spatafora J.W."/>
            <person name="Turgeon B.G."/>
            <person name="de Wit P.J.G.M."/>
            <person name="Zhong S."/>
            <person name="Goodwin S.B."/>
            <person name="Grigoriev I.V."/>
        </authorList>
    </citation>
    <scope>NUCLEOTIDE SEQUENCE [LARGE SCALE GENOMIC DNA]</scope>
    <source>
        <strain evidence="7 8">SO2202</strain>
    </source>
</reference>
<organism evidence="7 8">
    <name type="scientific">Sphaerulina musiva (strain SO2202)</name>
    <name type="common">Poplar stem canker fungus</name>
    <name type="synonym">Septoria musiva</name>
    <dbReference type="NCBI Taxonomy" id="692275"/>
    <lineage>
        <taxon>Eukaryota</taxon>
        <taxon>Fungi</taxon>
        <taxon>Dikarya</taxon>
        <taxon>Ascomycota</taxon>
        <taxon>Pezizomycotina</taxon>
        <taxon>Dothideomycetes</taxon>
        <taxon>Dothideomycetidae</taxon>
        <taxon>Mycosphaerellales</taxon>
        <taxon>Mycosphaerellaceae</taxon>
        <taxon>Sphaerulina</taxon>
    </lineage>
</organism>
<sequence>MAFLFDKVKSSLKDVEAKIKAEAIGKPVHAHTDSANVCSDNDSHHLHRFQSFAPQREGNEVKWYVDGCSYMWAVSLAIENAKSSIWILDWWLSPELYLRRPPAQHEQYRLDRLLFAAAQRGVQVNIIVYKEVTQALTLSSSHTKHWLEDEDKTGNIKVLRHPDHLPDKQTLHSNFIASIKQAGLSASKLAQLPADAVKGIYGMNENTILYWAHHEKLCLVDSHVAFMGGLDLCYGRWDTNNHAISDAHPGNLDKIVFPGQDYNNARIMDFSDVSHWENNKLPRTGNSRMGWSDVAICLKGPVVEDLKAHFVQRWNFVYFEKYDVRKDARYTPLVYHPQRVGIIGHPYQSTEDGGIEGEGQTEGFRNRIREQYERGRARLEEGRDRLLFDQEYPTGPLGGVQCQITRSACKWSHGVSLEHSIANAYIQTIKNSKHFCYMENQFFITATGHEQKPIRNLIGAAIVERILRAARNNEDWHMIINIPSVPAFAGDLKDEAALGTRAIMEFQYFSINRGGHSIMEEVARQGVDPTKYLRFYNLRSYDRINTNASMAKAEEQSGVSYDDARKGYDQRFGHTLGSDQYNQEYADADGNANAYEQYQQAAGQMSGGGASGRWDSVSECYMLNGPDIRSVPWEGDPETEMDAFVSEELYIHSKLLIVDDRIVICGSANLNDRSQLGDHDSEIAMIIEDPQEIDSYMGGQHWKASVFAASLRRQIFRKHLGLLKTQIMDRPDNNFFPVGTPNEYDWGSREDHAVADPICESFLALWNQTAATNTRAFAKVFHPVPDDSVKTWKEYDTYYETYFKADDPKQKGEENQKPTFWRWGHVVKEEFSPGPQGTQEMKEVLSTIRGNLVEMPLLFLKDEDIAKEGLGLNALTEEVYT</sequence>
<keyword evidence="3 5" id="KW-0442">Lipid degradation</keyword>
<dbReference type="GO" id="GO:0035556">
    <property type="term" value="P:intracellular signal transduction"/>
    <property type="evidence" value="ECO:0007669"/>
    <property type="project" value="InterPro"/>
</dbReference>
<accession>M3DAY0</accession>
<dbReference type="STRING" id="692275.M3DAY0"/>
<feature type="domain" description="PLD phosphodiesterase" evidence="6">
    <location>
        <begin position="209"/>
        <end position="236"/>
    </location>
</feature>
<dbReference type="InterPro" id="IPR001736">
    <property type="entry name" value="PLipase_D/transphosphatidylase"/>
</dbReference>
<dbReference type="OMA" id="ILYWAHH"/>
<dbReference type="Proteomes" id="UP000016931">
    <property type="component" value="Unassembled WGS sequence"/>
</dbReference>
<dbReference type="SUPFAM" id="SSF56024">
    <property type="entry name" value="Phospholipase D/nuclease"/>
    <property type="match status" value="2"/>
</dbReference>
<dbReference type="GO" id="GO:0006654">
    <property type="term" value="P:phosphatidic acid biosynthetic process"/>
    <property type="evidence" value="ECO:0007669"/>
    <property type="project" value="InterPro"/>
</dbReference>
<keyword evidence="8" id="KW-1185">Reference proteome</keyword>
<dbReference type="InterPro" id="IPR015679">
    <property type="entry name" value="PLipase_D_fam"/>
</dbReference>
<feature type="domain" description="PLD phosphodiesterase" evidence="6">
    <location>
        <begin position="647"/>
        <end position="674"/>
    </location>
</feature>
<dbReference type="Gene3D" id="3.30.870.10">
    <property type="entry name" value="Endonuclease Chain A"/>
    <property type="match status" value="3"/>
</dbReference>
<dbReference type="EC" id="3.1.4.4" evidence="5"/>
<dbReference type="Pfam" id="PF13091">
    <property type="entry name" value="PLDc_2"/>
    <property type="match status" value="1"/>
</dbReference>
<keyword evidence="4" id="KW-0443">Lipid metabolism</keyword>
<dbReference type="AlphaFoldDB" id="M3DAY0"/>
<dbReference type="OrthoDB" id="14911at2759"/>
<evidence type="ECO:0000256" key="2">
    <source>
        <dbReference type="ARBA" id="ARBA00022801"/>
    </source>
</evidence>
<dbReference type="GeneID" id="27899525"/>
<dbReference type="RefSeq" id="XP_016763356.1">
    <property type="nucleotide sequence ID" value="XM_016902388.1"/>
</dbReference>
<dbReference type="PANTHER" id="PTHR18896">
    <property type="entry name" value="PHOSPHOLIPASE D"/>
    <property type="match status" value="1"/>
</dbReference>
<dbReference type="GO" id="GO:0009395">
    <property type="term" value="P:phospholipid catabolic process"/>
    <property type="evidence" value="ECO:0007669"/>
    <property type="project" value="TreeGrafter"/>
</dbReference>
<dbReference type="SMART" id="SM00155">
    <property type="entry name" value="PLDc"/>
    <property type="match status" value="2"/>
</dbReference>
<evidence type="ECO:0000256" key="5">
    <source>
        <dbReference type="PIRNR" id="PIRNR009376"/>
    </source>
</evidence>
<evidence type="ECO:0000313" key="8">
    <source>
        <dbReference type="Proteomes" id="UP000016931"/>
    </source>
</evidence>
<proteinExistence type="inferred from homology"/>
<keyword evidence="1" id="KW-0677">Repeat</keyword>
<dbReference type="CDD" id="cd09138">
    <property type="entry name" value="PLDc_vPLD1_2_yPLD_like_1"/>
    <property type="match status" value="1"/>
</dbReference>
<name>M3DAY0_SPHMS</name>
<evidence type="ECO:0000256" key="4">
    <source>
        <dbReference type="ARBA" id="ARBA00023098"/>
    </source>
</evidence>
<dbReference type="PANTHER" id="PTHR18896:SF186">
    <property type="entry name" value="PHOSPHOLIPASE D"/>
    <property type="match status" value="1"/>
</dbReference>
<evidence type="ECO:0000259" key="6">
    <source>
        <dbReference type="PROSITE" id="PS50035"/>
    </source>
</evidence>
<dbReference type="GO" id="GO:0004630">
    <property type="term" value="F:phospholipase D activity"/>
    <property type="evidence" value="ECO:0007669"/>
    <property type="project" value="UniProtKB-UniRule"/>
</dbReference>
<comment type="catalytic activity">
    <reaction evidence="5">
        <text>a 1,2-diacyl-sn-glycero-3-phosphocholine + H2O = a 1,2-diacyl-sn-glycero-3-phosphate + choline + H(+)</text>
        <dbReference type="Rhea" id="RHEA:14445"/>
        <dbReference type="ChEBI" id="CHEBI:15354"/>
        <dbReference type="ChEBI" id="CHEBI:15377"/>
        <dbReference type="ChEBI" id="CHEBI:15378"/>
        <dbReference type="ChEBI" id="CHEBI:57643"/>
        <dbReference type="ChEBI" id="CHEBI:58608"/>
        <dbReference type="EC" id="3.1.4.4"/>
    </reaction>
</comment>
<dbReference type="PIRSF" id="PIRSF009376">
    <property type="entry name" value="Phospholipase_D_euk"/>
    <property type="match status" value="1"/>
</dbReference>
<evidence type="ECO:0000256" key="3">
    <source>
        <dbReference type="ARBA" id="ARBA00022963"/>
    </source>
</evidence>
<dbReference type="PROSITE" id="PS50035">
    <property type="entry name" value="PLD"/>
    <property type="match status" value="2"/>
</dbReference>
<dbReference type="CDD" id="cd09141">
    <property type="entry name" value="PLDc_vPLD1_2_yPLD_like_2"/>
    <property type="match status" value="1"/>
</dbReference>
<evidence type="ECO:0000313" key="7">
    <source>
        <dbReference type="EMBL" id="EMF15235.1"/>
    </source>
</evidence>